<name>T1IBZ4_RHOPR</name>
<evidence type="ECO:0000313" key="1">
    <source>
        <dbReference type="EnsemblMetazoa" id="RPRC013814-PA"/>
    </source>
</evidence>
<protein>
    <submittedName>
        <fullName evidence="1">Uncharacterized protein</fullName>
    </submittedName>
</protein>
<accession>T1IBZ4</accession>
<reference evidence="1" key="1">
    <citation type="submission" date="2015-05" db="UniProtKB">
        <authorList>
            <consortium name="EnsemblMetazoa"/>
        </authorList>
    </citation>
    <scope>IDENTIFICATION</scope>
</reference>
<keyword evidence="2" id="KW-1185">Reference proteome</keyword>
<proteinExistence type="predicted"/>
<dbReference type="Proteomes" id="UP000015103">
    <property type="component" value="Unassembled WGS sequence"/>
</dbReference>
<dbReference type="InParanoid" id="T1IBZ4"/>
<evidence type="ECO:0000313" key="2">
    <source>
        <dbReference type="Proteomes" id="UP000015103"/>
    </source>
</evidence>
<dbReference type="EnsemblMetazoa" id="RPRC013814-RA">
    <property type="protein sequence ID" value="RPRC013814-PA"/>
    <property type="gene ID" value="RPRC013814"/>
</dbReference>
<dbReference type="EMBL" id="ACPB03012389">
    <property type="status" value="NOT_ANNOTATED_CDS"/>
    <property type="molecule type" value="Genomic_DNA"/>
</dbReference>
<dbReference type="AlphaFoldDB" id="T1IBZ4"/>
<sequence>MLPKSTGALIKGQPLGDHNSGTKV</sequence>
<dbReference type="HOGENOM" id="CLU_3422611_0_0_1"/>
<dbReference type="VEuPathDB" id="VectorBase:RPRC013814"/>
<organism evidence="1 2">
    <name type="scientific">Rhodnius prolixus</name>
    <name type="common">Triatomid bug</name>
    <dbReference type="NCBI Taxonomy" id="13249"/>
    <lineage>
        <taxon>Eukaryota</taxon>
        <taxon>Metazoa</taxon>
        <taxon>Ecdysozoa</taxon>
        <taxon>Arthropoda</taxon>
        <taxon>Hexapoda</taxon>
        <taxon>Insecta</taxon>
        <taxon>Pterygota</taxon>
        <taxon>Neoptera</taxon>
        <taxon>Paraneoptera</taxon>
        <taxon>Hemiptera</taxon>
        <taxon>Heteroptera</taxon>
        <taxon>Panheteroptera</taxon>
        <taxon>Cimicomorpha</taxon>
        <taxon>Reduviidae</taxon>
        <taxon>Triatominae</taxon>
        <taxon>Rhodnius</taxon>
    </lineage>
</organism>